<feature type="domain" description="ABC transmembrane type-1" evidence="6">
    <location>
        <begin position="1"/>
        <end position="196"/>
    </location>
</feature>
<evidence type="ECO:0000256" key="1">
    <source>
        <dbReference type="ARBA" id="ARBA00004141"/>
    </source>
</evidence>
<dbReference type="Gene3D" id="1.20.1560.10">
    <property type="entry name" value="ABC transporter type 1, transmembrane domain"/>
    <property type="match status" value="1"/>
</dbReference>
<proteinExistence type="predicted"/>
<dbReference type="PANTHER" id="PTHR43394:SF1">
    <property type="entry name" value="ATP-BINDING CASSETTE SUB-FAMILY B MEMBER 10, MITOCHONDRIAL"/>
    <property type="match status" value="1"/>
</dbReference>
<dbReference type="InterPro" id="IPR039421">
    <property type="entry name" value="Type_1_exporter"/>
</dbReference>
<feature type="transmembrane region" description="Helical" evidence="5">
    <location>
        <begin position="345"/>
        <end position="365"/>
    </location>
</feature>
<feature type="transmembrane region" description="Helical" evidence="5">
    <location>
        <begin position="75"/>
        <end position="95"/>
    </location>
</feature>
<dbReference type="SUPFAM" id="SSF90123">
    <property type="entry name" value="ABC transporter transmembrane region"/>
    <property type="match status" value="2"/>
</dbReference>
<evidence type="ECO:0000313" key="8">
    <source>
        <dbReference type="WBParaSite" id="PDA_v2.g4030.t1"/>
    </source>
</evidence>
<dbReference type="PANTHER" id="PTHR43394">
    <property type="entry name" value="ATP-DEPENDENT PERMEASE MDL1, MITOCHONDRIAL"/>
    <property type="match status" value="1"/>
</dbReference>
<evidence type="ECO:0000256" key="4">
    <source>
        <dbReference type="ARBA" id="ARBA00023136"/>
    </source>
</evidence>
<dbReference type="WBParaSite" id="PDA_v2.g4030.t1">
    <property type="protein sequence ID" value="PDA_v2.g4030.t1"/>
    <property type="gene ID" value="PDA_v2.g4030"/>
</dbReference>
<feature type="transmembrane region" description="Helical" evidence="5">
    <location>
        <begin position="160"/>
        <end position="184"/>
    </location>
</feature>
<feature type="transmembrane region" description="Helical" evidence="5">
    <location>
        <begin position="435"/>
        <end position="454"/>
    </location>
</feature>
<dbReference type="InterPro" id="IPR036640">
    <property type="entry name" value="ABC1_TM_sf"/>
</dbReference>
<protein>
    <submittedName>
        <fullName evidence="8">ABC transmembrane type-1 domain-containing protein</fullName>
    </submittedName>
</protein>
<feature type="transmembrane region" description="Helical" evidence="5">
    <location>
        <begin position="411"/>
        <end position="429"/>
    </location>
</feature>
<dbReference type="GO" id="GO:0005524">
    <property type="term" value="F:ATP binding"/>
    <property type="evidence" value="ECO:0007669"/>
    <property type="project" value="InterPro"/>
</dbReference>
<feature type="transmembrane region" description="Helical" evidence="5">
    <location>
        <begin position="295"/>
        <end position="318"/>
    </location>
</feature>
<evidence type="ECO:0000313" key="7">
    <source>
        <dbReference type="Proteomes" id="UP000887578"/>
    </source>
</evidence>
<comment type="subcellular location">
    <subcellularLocation>
        <location evidence="1">Membrane</location>
        <topology evidence="1">Multi-pass membrane protein</topology>
    </subcellularLocation>
</comment>
<keyword evidence="3 5" id="KW-1133">Transmembrane helix</keyword>
<evidence type="ECO:0000259" key="6">
    <source>
        <dbReference type="PROSITE" id="PS50929"/>
    </source>
</evidence>
<feature type="transmembrane region" description="Helical" evidence="5">
    <location>
        <begin position="6"/>
        <end position="28"/>
    </location>
</feature>
<keyword evidence="7" id="KW-1185">Reference proteome</keyword>
<feature type="transmembrane region" description="Helical" evidence="5">
    <location>
        <begin position="101"/>
        <end position="121"/>
    </location>
</feature>
<evidence type="ECO:0000256" key="5">
    <source>
        <dbReference type="SAM" id="Phobius"/>
    </source>
</evidence>
<keyword evidence="4 5" id="KW-0472">Membrane</keyword>
<accession>A0A914QY85</accession>
<keyword evidence="2 5" id="KW-0812">Transmembrane</keyword>
<dbReference type="PROSITE" id="PS50929">
    <property type="entry name" value="ABC_TM1F"/>
    <property type="match status" value="1"/>
</dbReference>
<dbReference type="GO" id="GO:0016020">
    <property type="term" value="C:membrane"/>
    <property type="evidence" value="ECO:0007669"/>
    <property type="project" value="UniProtKB-SubCell"/>
</dbReference>
<dbReference type="AlphaFoldDB" id="A0A914QY85"/>
<reference evidence="8" key="1">
    <citation type="submission" date="2022-11" db="UniProtKB">
        <authorList>
            <consortium name="WormBaseParasite"/>
        </authorList>
    </citation>
    <scope>IDENTIFICATION</scope>
</reference>
<dbReference type="Pfam" id="PF00664">
    <property type="entry name" value="ABC_membrane"/>
    <property type="match status" value="1"/>
</dbReference>
<sequence>MYYCALALMLSIIAFFQYACFNYVAISVTRRIRRSYFRLILNQSNDFFHVHENQLAINTICADLQTLSVVIIDTLPGIIVATVQLVTAGLISYLLTWRLSWLISAIAVGCGIWIAILQKLIQLETIRETKLISQYNQSIDSQEKYQQLFKQQMNSGIRKGFLQGTLTGSLQFFPFIGWGAAAIYGNWLLDRDLMNLPAYIYVCVSTLIPACVRIGQLPQMLIPLNVLSKLGKTMKSVKKELQKAPLKDYDFNVKQNKKDFLIAFIKAEIGVLSEELNDYPSPTFQHVCKNASSHWFFYIIGFLCCGMVGVSMCALTKLNGNMFEFYNKTNIRTFFNKGSRIALDYLIVGVTTFVCGIIAGGIFGFTSESAIKKLRNFIFNISKHQTKTGVFDTVSIAKHSNIVRWAFDNHLGSFLIAVLAIICAILSNVHKSLTFTFLTSVAFTLQVVAQIFVIRFAEICTENANEVSHSKGLELLQKLETIEHENVDIHLNEINKLHTSYLTFAFRKQYSTIFAKALRFSFIFAVPQVTQAISYAMGSYMVINKILTPVSVYKIVQTIYNAIGGVPIIAQYSHDNTLFPSGIRYAIQNAKLDAVAEIRKVSQFRAPKAKSSLRDAING</sequence>
<dbReference type="GO" id="GO:0015421">
    <property type="term" value="F:ABC-type oligopeptide transporter activity"/>
    <property type="evidence" value="ECO:0007669"/>
    <property type="project" value="TreeGrafter"/>
</dbReference>
<dbReference type="Proteomes" id="UP000887578">
    <property type="component" value="Unplaced"/>
</dbReference>
<evidence type="ECO:0000256" key="2">
    <source>
        <dbReference type="ARBA" id="ARBA00022692"/>
    </source>
</evidence>
<dbReference type="InterPro" id="IPR011527">
    <property type="entry name" value="ABC1_TM_dom"/>
</dbReference>
<name>A0A914QY85_9BILA</name>
<organism evidence="7 8">
    <name type="scientific">Panagrolaimus davidi</name>
    <dbReference type="NCBI Taxonomy" id="227884"/>
    <lineage>
        <taxon>Eukaryota</taxon>
        <taxon>Metazoa</taxon>
        <taxon>Ecdysozoa</taxon>
        <taxon>Nematoda</taxon>
        <taxon>Chromadorea</taxon>
        <taxon>Rhabditida</taxon>
        <taxon>Tylenchina</taxon>
        <taxon>Panagrolaimomorpha</taxon>
        <taxon>Panagrolaimoidea</taxon>
        <taxon>Panagrolaimidae</taxon>
        <taxon>Panagrolaimus</taxon>
    </lineage>
</organism>
<evidence type="ECO:0000256" key="3">
    <source>
        <dbReference type="ARBA" id="ARBA00022989"/>
    </source>
</evidence>
<feature type="transmembrane region" description="Helical" evidence="5">
    <location>
        <begin position="196"/>
        <end position="215"/>
    </location>
</feature>